<evidence type="ECO:0000313" key="2">
    <source>
        <dbReference type="EMBL" id="CVK87624.1"/>
    </source>
</evidence>
<dbReference type="GO" id="GO:0005737">
    <property type="term" value="C:cytoplasm"/>
    <property type="evidence" value="ECO:0007669"/>
    <property type="project" value="TreeGrafter"/>
</dbReference>
<gene>
    <name evidence="2" type="ORF">FMAN_05449</name>
</gene>
<comment type="caution">
    <text evidence="2">The sequence shown here is derived from an EMBL/GenBank/DDBJ whole genome shotgun (WGS) entry which is preliminary data.</text>
</comment>
<dbReference type="Pfam" id="PF01370">
    <property type="entry name" value="Epimerase"/>
    <property type="match status" value="1"/>
</dbReference>
<dbReference type="GeneID" id="65084715"/>
<dbReference type="GO" id="GO:0004029">
    <property type="term" value="F:aldehyde dehydrogenase (NAD+) activity"/>
    <property type="evidence" value="ECO:0007669"/>
    <property type="project" value="TreeGrafter"/>
</dbReference>
<evidence type="ECO:0000259" key="1">
    <source>
        <dbReference type="Pfam" id="PF01370"/>
    </source>
</evidence>
<dbReference type="InterPro" id="IPR036291">
    <property type="entry name" value="NAD(P)-bd_dom_sf"/>
</dbReference>
<name>A0A1L7SMI3_FUSMA</name>
<dbReference type="InterPro" id="IPR051783">
    <property type="entry name" value="NAD(P)-dependent_oxidoreduct"/>
</dbReference>
<dbReference type="SUPFAM" id="SSF51735">
    <property type="entry name" value="NAD(P)-binding Rossmann-fold domains"/>
    <property type="match status" value="1"/>
</dbReference>
<sequence>MSQNILITGAAGYIGGSIVADLLSKHPEVTKDQIVAAVRTDEQDKALSTLGINVLKLDLSDEQAIIDEISSHKISVIVHAGNSINPGLALPLINALAKQREVAGKPTYFIHTSGLSAFYANSGWPRSVNEDTDAVFETEKEFADSYPVRKTDVMVIEHAQAQGVTPFVVVPSIVYGRGTGAWNQLSVMIPGLTRASLKLGKVYKFGENISLQAVHISDLTSLYCRIIHAVLNHEEIPSGKEGYYFAVAHAMDMWEFQDYLAAAMKARGPVSSDKPEVYPSDEFAAEAIDLPVEFLETLYKSGGHFTATRPQSIGWKPEWDKERFLKNVDAGIEDVLELRRAKSSLIDSLFASVGRAR</sequence>
<feature type="domain" description="NAD-dependent epimerase/dehydratase" evidence="1">
    <location>
        <begin position="5"/>
        <end position="229"/>
    </location>
</feature>
<evidence type="ECO:0000313" key="3">
    <source>
        <dbReference type="Proteomes" id="UP000184255"/>
    </source>
</evidence>
<dbReference type="EMBL" id="FCQH01000002">
    <property type="protein sequence ID" value="CVK87624.1"/>
    <property type="molecule type" value="Genomic_DNA"/>
</dbReference>
<dbReference type="RefSeq" id="XP_041678809.1">
    <property type="nucleotide sequence ID" value="XM_041827891.1"/>
</dbReference>
<dbReference type="PANTHER" id="PTHR48079">
    <property type="entry name" value="PROTEIN YEEZ"/>
    <property type="match status" value="1"/>
</dbReference>
<keyword evidence="3" id="KW-1185">Reference proteome</keyword>
<dbReference type="AlphaFoldDB" id="A0A1L7SMI3"/>
<organism evidence="2 3">
    <name type="scientific">Fusarium mangiferae</name>
    <name type="common">Mango malformation disease fungus</name>
    <dbReference type="NCBI Taxonomy" id="192010"/>
    <lineage>
        <taxon>Eukaryota</taxon>
        <taxon>Fungi</taxon>
        <taxon>Dikarya</taxon>
        <taxon>Ascomycota</taxon>
        <taxon>Pezizomycotina</taxon>
        <taxon>Sordariomycetes</taxon>
        <taxon>Hypocreomycetidae</taxon>
        <taxon>Hypocreales</taxon>
        <taxon>Nectriaceae</taxon>
        <taxon>Fusarium</taxon>
        <taxon>Fusarium fujikuroi species complex</taxon>
    </lineage>
</organism>
<dbReference type="Gene3D" id="3.40.50.720">
    <property type="entry name" value="NAD(P)-binding Rossmann-like Domain"/>
    <property type="match status" value="1"/>
</dbReference>
<accession>A0A1L7SMI3</accession>
<reference evidence="3" key="1">
    <citation type="journal article" date="2016" name="Genome Biol. Evol.">
        <title>Comparative 'omics' of the Fusarium fujikuroi species complex highlights differences in genetic potential and metabolite synthesis.</title>
        <authorList>
            <person name="Niehaus E.-M."/>
            <person name="Muensterkoetter M."/>
            <person name="Proctor R.H."/>
            <person name="Brown D.W."/>
            <person name="Sharon A."/>
            <person name="Idan Y."/>
            <person name="Oren-Young L."/>
            <person name="Sieber C.M."/>
            <person name="Novak O."/>
            <person name="Pencik A."/>
            <person name="Tarkowska D."/>
            <person name="Hromadova K."/>
            <person name="Freeman S."/>
            <person name="Maymon M."/>
            <person name="Elazar M."/>
            <person name="Youssef S.A."/>
            <person name="El-Shabrawy E.S.M."/>
            <person name="Shalaby A.B.A."/>
            <person name="Houterman P."/>
            <person name="Brock N.L."/>
            <person name="Burkhardt I."/>
            <person name="Tsavkelova E.A."/>
            <person name="Dickschat J.S."/>
            <person name="Galuszka P."/>
            <person name="Gueldener U."/>
            <person name="Tudzynski B."/>
        </authorList>
    </citation>
    <scope>NUCLEOTIDE SEQUENCE [LARGE SCALE GENOMIC DNA]</scope>
    <source>
        <strain evidence="3">MRC7560</strain>
    </source>
</reference>
<dbReference type="VEuPathDB" id="FungiDB:FMAN_05449"/>
<proteinExistence type="predicted"/>
<dbReference type="Proteomes" id="UP000184255">
    <property type="component" value="Unassembled WGS sequence"/>
</dbReference>
<protein>
    <recommendedName>
        <fullName evidence="1">NAD-dependent epimerase/dehydratase domain-containing protein</fullName>
    </recommendedName>
</protein>
<dbReference type="InterPro" id="IPR001509">
    <property type="entry name" value="Epimerase_deHydtase"/>
</dbReference>
<dbReference type="PANTHER" id="PTHR48079:SF6">
    <property type="entry name" value="NAD(P)-BINDING DOMAIN-CONTAINING PROTEIN-RELATED"/>
    <property type="match status" value="1"/>
</dbReference>